<dbReference type="GO" id="GO:0022857">
    <property type="term" value="F:transmembrane transporter activity"/>
    <property type="evidence" value="ECO:0007669"/>
    <property type="project" value="TreeGrafter"/>
</dbReference>
<dbReference type="Pfam" id="PF04290">
    <property type="entry name" value="DctQ"/>
    <property type="match status" value="1"/>
</dbReference>
<evidence type="ECO:0000313" key="9">
    <source>
        <dbReference type="EMBL" id="CAD7239740.1"/>
    </source>
</evidence>
<dbReference type="OrthoDB" id="10403251at2759"/>
<keyword evidence="7" id="KW-0472">Membrane</keyword>
<keyword evidence="4" id="KW-0997">Cell inner membrane</keyword>
<comment type="subcellular location">
    <subcellularLocation>
        <location evidence="1">Cell inner membrane</location>
        <topology evidence="1">Multi-pass membrane protein</topology>
    </subcellularLocation>
</comment>
<evidence type="ECO:0000256" key="4">
    <source>
        <dbReference type="ARBA" id="ARBA00022519"/>
    </source>
</evidence>
<evidence type="ECO:0000256" key="7">
    <source>
        <dbReference type="ARBA" id="ARBA00023136"/>
    </source>
</evidence>
<proteinExistence type="predicted"/>
<evidence type="ECO:0000256" key="1">
    <source>
        <dbReference type="ARBA" id="ARBA00004429"/>
    </source>
</evidence>
<dbReference type="GO" id="GO:0005886">
    <property type="term" value="C:plasma membrane"/>
    <property type="evidence" value="ECO:0007669"/>
    <property type="project" value="UniProtKB-SubCell"/>
</dbReference>
<dbReference type="GO" id="GO:0015740">
    <property type="term" value="P:C4-dicarboxylate transport"/>
    <property type="evidence" value="ECO:0007669"/>
    <property type="project" value="TreeGrafter"/>
</dbReference>
<keyword evidence="6" id="KW-1133">Transmembrane helix</keyword>
<dbReference type="PANTHER" id="PTHR35011">
    <property type="entry name" value="2,3-DIKETO-L-GULONATE TRAP TRANSPORTER SMALL PERMEASE PROTEIN YIAM"/>
    <property type="match status" value="1"/>
</dbReference>
<evidence type="ECO:0000256" key="2">
    <source>
        <dbReference type="ARBA" id="ARBA00022448"/>
    </source>
</evidence>
<keyword evidence="2" id="KW-0813">Transport</keyword>
<keyword evidence="3" id="KW-1003">Cell membrane</keyword>
<reference evidence="9" key="1">
    <citation type="submission" date="2020-11" db="EMBL/GenBank/DDBJ databases">
        <authorList>
            <person name="Tran Van P."/>
        </authorList>
    </citation>
    <scope>NUCLEOTIDE SEQUENCE</scope>
</reference>
<evidence type="ECO:0000256" key="6">
    <source>
        <dbReference type="ARBA" id="ARBA00022989"/>
    </source>
</evidence>
<feature type="non-terminal residue" evidence="9">
    <location>
        <position position="113"/>
    </location>
</feature>
<name>A0A7R8WX00_9CRUS</name>
<organism evidence="9">
    <name type="scientific">Cyprideis torosa</name>
    <dbReference type="NCBI Taxonomy" id="163714"/>
    <lineage>
        <taxon>Eukaryota</taxon>
        <taxon>Metazoa</taxon>
        <taxon>Ecdysozoa</taxon>
        <taxon>Arthropoda</taxon>
        <taxon>Crustacea</taxon>
        <taxon>Oligostraca</taxon>
        <taxon>Ostracoda</taxon>
        <taxon>Podocopa</taxon>
        <taxon>Podocopida</taxon>
        <taxon>Cytherocopina</taxon>
        <taxon>Cytheroidea</taxon>
        <taxon>Cytherideidae</taxon>
        <taxon>Cyprideis</taxon>
    </lineage>
</organism>
<dbReference type="InterPro" id="IPR055348">
    <property type="entry name" value="DctQ"/>
</dbReference>
<dbReference type="AlphaFoldDB" id="A0A7R8WX00"/>
<evidence type="ECO:0000259" key="8">
    <source>
        <dbReference type="Pfam" id="PF04290"/>
    </source>
</evidence>
<evidence type="ECO:0000256" key="5">
    <source>
        <dbReference type="ARBA" id="ARBA00022692"/>
    </source>
</evidence>
<gene>
    <name evidence="9" type="ORF">CTOB1V02_LOCUS17555</name>
</gene>
<sequence length="113" mass="13024">MIGASYAVKHNFHIGVDVLVQLLSPARRRIATLIAVGVCIAFSLLLLKGSWDYWWPFASKRAFYEVNDIPMPGFLQFFAHWLNDGELYEKMPRFIPYIVLPLSTALLTFRFSQ</sequence>
<evidence type="ECO:0000256" key="3">
    <source>
        <dbReference type="ARBA" id="ARBA00022475"/>
    </source>
</evidence>
<dbReference type="InterPro" id="IPR007387">
    <property type="entry name" value="TRAP_DctQ"/>
</dbReference>
<accession>A0A7R8WX00</accession>
<dbReference type="EMBL" id="OB739548">
    <property type="protein sequence ID" value="CAD7239740.1"/>
    <property type="molecule type" value="Genomic_DNA"/>
</dbReference>
<dbReference type="PANTHER" id="PTHR35011:SF2">
    <property type="entry name" value="2,3-DIKETO-L-GULONATE TRAP TRANSPORTER SMALL PERMEASE PROTEIN YIAM"/>
    <property type="match status" value="1"/>
</dbReference>
<protein>
    <recommendedName>
        <fullName evidence="8">Tripartite ATP-independent periplasmic transporters DctQ component domain-containing protein</fullName>
    </recommendedName>
</protein>
<feature type="domain" description="Tripartite ATP-independent periplasmic transporters DctQ component" evidence="8">
    <location>
        <begin position="1"/>
        <end position="111"/>
    </location>
</feature>
<keyword evidence="5" id="KW-0812">Transmembrane</keyword>